<dbReference type="InterPro" id="IPR037923">
    <property type="entry name" value="HTH-like"/>
</dbReference>
<dbReference type="GO" id="GO:0043565">
    <property type="term" value="F:sequence-specific DNA binding"/>
    <property type="evidence" value="ECO:0007669"/>
    <property type="project" value="InterPro"/>
</dbReference>
<dbReference type="Pfam" id="PF12833">
    <property type="entry name" value="HTH_18"/>
    <property type="match status" value="1"/>
</dbReference>
<organism evidence="5 6">
    <name type="scientific">Marinilabilia rubra</name>
    <dbReference type="NCBI Taxonomy" id="2162893"/>
    <lineage>
        <taxon>Bacteria</taxon>
        <taxon>Pseudomonadati</taxon>
        <taxon>Bacteroidota</taxon>
        <taxon>Bacteroidia</taxon>
        <taxon>Marinilabiliales</taxon>
        <taxon>Marinilabiliaceae</taxon>
        <taxon>Marinilabilia</taxon>
    </lineage>
</organism>
<keyword evidence="1" id="KW-0805">Transcription regulation</keyword>
<dbReference type="SUPFAM" id="SSF51215">
    <property type="entry name" value="Regulatory protein AraC"/>
    <property type="match status" value="1"/>
</dbReference>
<dbReference type="Gene3D" id="1.10.10.60">
    <property type="entry name" value="Homeodomain-like"/>
    <property type="match status" value="1"/>
</dbReference>
<dbReference type="InterPro" id="IPR018060">
    <property type="entry name" value="HTH_AraC"/>
</dbReference>
<dbReference type="PANTHER" id="PTHR43280:SF32">
    <property type="entry name" value="TRANSCRIPTIONAL REGULATORY PROTEIN"/>
    <property type="match status" value="1"/>
</dbReference>
<dbReference type="Proteomes" id="UP000244956">
    <property type="component" value="Unassembled WGS sequence"/>
</dbReference>
<dbReference type="PROSITE" id="PS01124">
    <property type="entry name" value="HTH_ARAC_FAMILY_2"/>
    <property type="match status" value="1"/>
</dbReference>
<reference evidence="5 6" key="1">
    <citation type="submission" date="2018-05" db="EMBL/GenBank/DDBJ databases">
        <title>Marinilabilia rubrum sp. nov., isolated from saltern sediment.</title>
        <authorList>
            <person name="Zhang R."/>
        </authorList>
    </citation>
    <scope>NUCLEOTIDE SEQUENCE [LARGE SCALE GENOMIC DNA]</scope>
    <source>
        <strain evidence="5 6">WTE16</strain>
    </source>
</reference>
<evidence type="ECO:0000313" key="6">
    <source>
        <dbReference type="Proteomes" id="UP000244956"/>
    </source>
</evidence>
<sequence length="284" mass="33563">MQKSEISTYDFNNKQTALGVEIVDLSKIMTHKDKALKAHRLNFYQILIITKGRGIHEVDFQLIAYSENTVIPVAMGQVQRFTLNPNLAGYAILFTPDFLIKENLDYSYLFDFTIFLHTINPISSIANQAVYTLIDEMVSEQQKKLEFNTTEYQRNLLKNFLIQIERNKRQRTDIVYNDSLELFLKFRQLLEENVNYKVRVVDLCEQLNVSEKQLNGSIRQYQNITAKKYIDDRILLEIKRLLVYSTLSIKEIAYEIGFEDPTNFTKYFKTRMKMLPTEYRQQNE</sequence>
<gene>
    <name evidence="5" type="ORF">DDZ16_14050</name>
</gene>
<evidence type="ECO:0000256" key="1">
    <source>
        <dbReference type="ARBA" id="ARBA00023015"/>
    </source>
</evidence>
<dbReference type="PRINTS" id="PR00032">
    <property type="entry name" value="HTHARAC"/>
</dbReference>
<dbReference type="SUPFAM" id="SSF46689">
    <property type="entry name" value="Homeodomain-like"/>
    <property type="match status" value="1"/>
</dbReference>
<dbReference type="SMART" id="SM00342">
    <property type="entry name" value="HTH_ARAC"/>
    <property type="match status" value="1"/>
</dbReference>
<evidence type="ECO:0000256" key="3">
    <source>
        <dbReference type="ARBA" id="ARBA00023163"/>
    </source>
</evidence>
<evidence type="ECO:0000313" key="5">
    <source>
        <dbReference type="EMBL" id="PWD98855.1"/>
    </source>
</evidence>
<dbReference type="OrthoDB" id="1096411at2"/>
<dbReference type="AlphaFoldDB" id="A0A2U2B723"/>
<accession>A0A2U2B723</accession>
<evidence type="ECO:0000256" key="2">
    <source>
        <dbReference type="ARBA" id="ARBA00023125"/>
    </source>
</evidence>
<dbReference type="InterPro" id="IPR009057">
    <property type="entry name" value="Homeodomain-like_sf"/>
</dbReference>
<dbReference type="GO" id="GO:0003700">
    <property type="term" value="F:DNA-binding transcription factor activity"/>
    <property type="evidence" value="ECO:0007669"/>
    <property type="project" value="InterPro"/>
</dbReference>
<keyword evidence="3" id="KW-0804">Transcription</keyword>
<keyword evidence="2" id="KW-0238">DNA-binding</keyword>
<proteinExistence type="predicted"/>
<name>A0A2U2B723_9BACT</name>
<protein>
    <recommendedName>
        <fullName evidence="4">HTH araC/xylS-type domain-containing protein</fullName>
    </recommendedName>
</protein>
<dbReference type="EMBL" id="QEWP01000011">
    <property type="protein sequence ID" value="PWD98855.1"/>
    <property type="molecule type" value="Genomic_DNA"/>
</dbReference>
<feature type="domain" description="HTH araC/xylS-type" evidence="4">
    <location>
        <begin position="184"/>
        <end position="282"/>
    </location>
</feature>
<dbReference type="PANTHER" id="PTHR43280">
    <property type="entry name" value="ARAC-FAMILY TRANSCRIPTIONAL REGULATOR"/>
    <property type="match status" value="1"/>
</dbReference>
<keyword evidence="6" id="KW-1185">Reference proteome</keyword>
<dbReference type="InterPro" id="IPR020449">
    <property type="entry name" value="Tscrpt_reg_AraC-type_HTH"/>
</dbReference>
<dbReference type="RefSeq" id="WP_109265114.1">
    <property type="nucleotide sequence ID" value="NZ_QEWP01000011.1"/>
</dbReference>
<evidence type="ECO:0000259" key="4">
    <source>
        <dbReference type="PROSITE" id="PS01124"/>
    </source>
</evidence>
<comment type="caution">
    <text evidence="5">The sequence shown here is derived from an EMBL/GenBank/DDBJ whole genome shotgun (WGS) entry which is preliminary data.</text>
</comment>